<name>A0A0D7A0F0_9AGAR</name>
<accession>A0A0D7A0F0</accession>
<proteinExistence type="predicted"/>
<dbReference type="EMBL" id="KN882109">
    <property type="protein sequence ID" value="KIY43313.1"/>
    <property type="molecule type" value="Genomic_DNA"/>
</dbReference>
<organism evidence="2 3">
    <name type="scientific">Fistulina hepatica ATCC 64428</name>
    <dbReference type="NCBI Taxonomy" id="1128425"/>
    <lineage>
        <taxon>Eukaryota</taxon>
        <taxon>Fungi</taxon>
        <taxon>Dikarya</taxon>
        <taxon>Basidiomycota</taxon>
        <taxon>Agaricomycotina</taxon>
        <taxon>Agaricomycetes</taxon>
        <taxon>Agaricomycetidae</taxon>
        <taxon>Agaricales</taxon>
        <taxon>Fistulinaceae</taxon>
        <taxon>Fistulina</taxon>
    </lineage>
</organism>
<dbReference type="AlphaFoldDB" id="A0A0D7A0F0"/>
<protein>
    <submittedName>
        <fullName evidence="2">Uncharacterized protein</fullName>
    </submittedName>
</protein>
<reference evidence="2 3" key="1">
    <citation type="journal article" date="2015" name="Fungal Genet. Biol.">
        <title>Evolution of novel wood decay mechanisms in Agaricales revealed by the genome sequences of Fistulina hepatica and Cylindrobasidium torrendii.</title>
        <authorList>
            <person name="Floudas D."/>
            <person name="Held B.W."/>
            <person name="Riley R."/>
            <person name="Nagy L.G."/>
            <person name="Koehler G."/>
            <person name="Ransdell A.S."/>
            <person name="Younus H."/>
            <person name="Chow J."/>
            <person name="Chiniquy J."/>
            <person name="Lipzen A."/>
            <person name="Tritt A."/>
            <person name="Sun H."/>
            <person name="Haridas S."/>
            <person name="LaButti K."/>
            <person name="Ohm R.A."/>
            <person name="Kues U."/>
            <person name="Blanchette R.A."/>
            <person name="Grigoriev I.V."/>
            <person name="Minto R.E."/>
            <person name="Hibbett D.S."/>
        </authorList>
    </citation>
    <scope>NUCLEOTIDE SEQUENCE [LARGE SCALE GENOMIC DNA]</scope>
    <source>
        <strain evidence="2 3">ATCC 64428</strain>
    </source>
</reference>
<evidence type="ECO:0000313" key="3">
    <source>
        <dbReference type="Proteomes" id="UP000054144"/>
    </source>
</evidence>
<evidence type="ECO:0000256" key="1">
    <source>
        <dbReference type="SAM" id="Phobius"/>
    </source>
</evidence>
<feature type="transmembrane region" description="Helical" evidence="1">
    <location>
        <begin position="20"/>
        <end position="49"/>
    </location>
</feature>
<keyword evidence="1" id="KW-0812">Transmembrane</keyword>
<sequence length="58" mass="6527">MAPYHFGKFRMLRGLTRCGLSQFFNIFVPALLVALVLVLYALFVLAWTADIGLHATEL</sequence>
<keyword evidence="3" id="KW-1185">Reference proteome</keyword>
<gene>
    <name evidence="2" type="ORF">FISHEDRAFT_78618</name>
</gene>
<dbReference type="Proteomes" id="UP000054144">
    <property type="component" value="Unassembled WGS sequence"/>
</dbReference>
<keyword evidence="1" id="KW-0472">Membrane</keyword>
<keyword evidence="1" id="KW-1133">Transmembrane helix</keyword>
<evidence type="ECO:0000313" key="2">
    <source>
        <dbReference type="EMBL" id="KIY43313.1"/>
    </source>
</evidence>